<organism evidence="2 3">
    <name type="scientific">Diversispora epigaea</name>
    <dbReference type="NCBI Taxonomy" id="1348612"/>
    <lineage>
        <taxon>Eukaryota</taxon>
        <taxon>Fungi</taxon>
        <taxon>Fungi incertae sedis</taxon>
        <taxon>Mucoromycota</taxon>
        <taxon>Glomeromycotina</taxon>
        <taxon>Glomeromycetes</taxon>
        <taxon>Diversisporales</taxon>
        <taxon>Diversisporaceae</taxon>
        <taxon>Diversispora</taxon>
    </lineage>
</organism>
<feature type="compositionally biased region" description="Basic and acidic residues" evidence="1">
    <location>
        <begin position="744"/>
        <end position="754"/>
    </location>
</feature>
<evidence type="ECO:0000313" key="2">
    <source>
        <dbReference type="EMBL" id="RHZ51911.1"/>
    </source>
</evidence>
<dbReference type="EMBL" id="PQFF01000410">
    <property type="protein sequence ID" value="RHZ51911.1"/>
    <property type="molecule type" value="Genomic_DNA"/>
</dbReference>
<name>A0A397GLK6_9GLOM</name>
<feature type="compositionally biased region" description="Acidic residues" evidence="1">
    <location>
        <begin position="730"/>
        <end position="743"/>
    </location>
</feature>
<protein>
    <submittedName>
        <fullName evidence="2">Uncharacterized protein</fullName>
    </submittedName>
</protein>
<feature type="region of interest" description="Disordered" evidence="1">
    <location>
        <begin position="729"/>
        <end position="754"/>
    </location>
</feature>
<dbReference type="STRING" id="1348612.A0A397GLK6"/>
<gene>
    <name evidence="2" type="ORF">Glove_468g8</name>
</gene>
<sequence>MHRIQSATRGLCTFDKIHYLKNEWLSIPLCASDRISSKEIKIKYNITTQDLLIETLIREAKFNNDDVLKIPSKFLILIETDIINKINLMNKKRQLWIEFGRWLELKESIQRRNVREHLRLKWKKLKHAMATNAINDYYFHTLKHPSHQSDNFWENFIEHFGAYTRNNLLPFTSSNTASTHNSEHEKCVNNLLCELIPLSDLFPMIAVNFNTISDYHWDEHDNPNCLCILIALSNFDGGELCFPQLKIIIPLRPNQIVAFSSRLLLHGNLPVKRGIHHSIVYFVHSSFFHNLRDFTKVYSDFENGIERNAKGKIILKPVARQNLKDARNFYQPIKLTKAKLKQIRIPSISTDCRRKYISKREISSLAGSVGSRSSSPVSTKSIQYLEQYEKSFPREKRERSFSKEKSLLKEKKKRFSLRERSFSREKKERPLLKEKKERSFSREKKERSPFSREKGYLYVTRKNRFERFRPPTPSTHVRSINRTDIINWQNQNISQQSQASLLPYPVSIVSTNRQLASHQQQYQQFPICDETLSNHNIQTQNLFSNQNSSKTNIEETTIIHTIDPYTRKLENILQTLTKEVNELQAQPNKSQPQHQPQPQISITRTQLSELRKRSLSPITRSIKPRVEREHLEPINKMFKKTLHDEVLQIFEQISKEFLFDKLLNSHIKCYDNELLKQGGKYEAHKIKRRKKGLQHLIKVTDSILEECQPSNIDNKTYIEDLYRAINENELQSEELSEEDEERFEIEKKKEERPE</sequence>
<dbReference type="Gene3D" id="3.60.130.30">
    <property type="match status" value="1"/>
</dbReference>
<feature type="region of interest" description="Disordered" evidence="1">
    <location>
        <begin position="426"/>
        <end position="448"/>
    </location>
</feature>
<dbReference type="AlphaFoldDB" id="A0A397GLK6"/>
<accession>A0A397GLK6</accession>
<proteinExistence type="predicted"/>
<evidence type="ECO:0000256" key="1">
    <source>
        <dbReference type="SAM" id="MobiDB-lite"/>
    </source>
</evidence>
<comment type="caution">
    <text evidence="2">The sequence shown here is derived from an EMBL/GenBank/DDBJ whole genome shotgun (WGS) entry which is preliminary data.</text>
</comment>
<dbReference type="OrthoDB" id="2320867at2759"/>
<dbReference type="Proteomes" id="UP000266861">
    <property type="component" value="Unassembled WGS sequence"/>
</dbReference>
<evidence type="ECO:0000313" key="3">
    <source>
        <dbReference type="Proteomes" id="UP000266861"/>
    </source>
</evidence>
<reference evidence="2 3" key="1">
    <citation type="submission" date="2018-08" db="EMBL/GenBank/DDBJ databases">
        <title>Genome and evolution of the arbuscular mycorrhizal fungus Diversispora epigaea (formerly Glomus versiforme) and its bacterial endosymbionts.</title>
        <authorList>
            <person name="Sun X."/>
            <person name="Fei Z."/>
            <person name="Harrison M."/>
        </authorList>
    </citation>
    <scope>NUCLEOTIDE SEQUENCE [LARGE SCALE GENOMIC DNA]</scope>
    <source>
        <strain evidence="2 3">IT104</strain>
    </source>
</reference>
<keyword evidence="3" id="KW-1185">Reference proteome</keyword>